<dbReference type="AlphaFoldDB" id="A0A914L8K3"/>
<evidence type="ECO:0000256" key="1">
    <source>
        <dbReference type="ARBA" id="ARBA00023186"/>
    </source>
</evidence>
<evidence type="ECO:0000313" key="4">
    <source>
        <dbReference type="WBParaSite" id="Minc3s00340g10534"/>
    </source>
</evidence>
<dbReference type="Gene3D" id="1.10.287.110">
    <property type="entry name" value="DnaJ domain"/>
    <property type="match status" value="1"/>
</dbReference>
<organism evidence="3 4">
    <name type="scientific">Meloidogyne incognita</name>
    <name type="common">Southern root-knot nematode worm</name>
    <name type="synonym">Oxyuris incognita</name>
    <dbReference type="NCBI Taxonomy" id="6306"/>
    <lineage>
        <taxon>Eukaryota</taxon>
        <taxon>Metazoa</taxon>
        <taxon>Ecdysozoa</taxon>
        <taxon>Nematoda</taxon>
        <taxon>Chromadorea</taxon>
        <taxon>Rhabditida</taxon>
        <taxon>Tylenchina</taxon>
        <taxon>Tylenchomorpha</taxon>
        <taxon>Tylenchoidea</taxon>
        <taxon>Meloidogynidae</taxon>
        <taxon>Meloidogyninae</taxon>
        <taxon>Meloidogyne</taxon>
        <taxon>Meloidogyne incognita group</taxon>
    </lineage>
</organism>
<feature type="domain" description="J" evidence="2">
    <location>
        <begin position="28"/>
        <end position="96"/>
    </location>
</feature>
<dbReference type="SUPFAM" id="SSF46565">
    <property type="entry name" value="Chaperone J-domain"/>
    <property type="match status" value="1"/>
</dbReference>
<dbReference type="GO" id="GO:0005739">
    <property type="term" value="C:mitochondrion"/>
    <property type="evidence" value="ECO:0007669"/>
    <property type="project" value="GOC"/>
</dbReference>
<reference evidence="4" key="1">
    <citation type="submission" date="2022-11" db="UniProtKB">
        <authorList>
            <consortium name="WormBaseParasite"/>
        </authorList>
    </citation>
    <scope>IDENTIFICATION</scope>
</reference>
<accession>A0A914L8K3</accession>
<name>A0A914L8K3_MELIC</name>
<dbReference type="InterPro" id="IPR036869">
    <property type="entry name" value="J_dom_sf"/>
</dbReference>
<sequence length="611" mass="69604">MSIFDEDASAFPDENEFDPRQFDENTIDFYAVLNVPRDASVEDINKAFKLRSLLFHPDRHVDETHRREATKIFVTVKRAQEVLSDPKLRSIYDTLGVKGIDLEGWKLVNRSTNPENIRREYDFLCRLRDNEIMLQRVKPSTSFVVYSSITGMFKRGEDNEENERLTLLGMKLDQDASCAIGSSNRLGLSGQVRFNEKGLGTGHLQTSCNWMVSSSTHLQSSVALGPTFINTSSKIVLTVPQNTHKWISWLTGSSFVLQPTIQYNTIRGDFDFILTPFVGFPLGGGNQGMIVLNIGINRHPSLILSYVKNKFDHPQFACNLTISPIQPSLRLTYHLRYPQNELHYEASCVLALSEFTPSLLIEKRLTKFSKIGVNLLFSFPSFMLQASFRIRTGLNNYEFRVMLCEQQEDIVTSCLYGIILPAVFLNVSRLLFRKQISWIFEVLTGNQLNGDEVLIEIKKEQAQKAVELMRANAEKVANEEKRKNGLVIIEAFYGQMQNDRPASELYPLLGDKVVDVTIPLQAYVHDSQLRIYSGKDQMPGFFDPCPGEPKMLKVLYRFGGHLHSVAVLEDQPLMLPMKAHRVLQENENKYYFHSLLLVMEFQKKGGGGDFI</sequence>
<protein>
    <submittedName>
        <fullName evidence="4">J domain-containing protein</fullName>
    </submittedName>
</protein>
<dbReference type="WBParaSite" id="Minc3s00340g10534">
    <property type="protein sequence ID" value="Minc3s00340g10534"/>
    <property type="gene ID" value="Minc3s00340g10534"/>
</dbReference>
<dbReference type="SMART" id="SM00271">
    <property type="entry name" value="DnaJ"/>
    <property type="match status" value="1"/>
</dbReference>
<dbReference type="InterPro" id="IPR024586">
    <property type="entry name" value="DnaJ-like_C11_C"/>
</dbReference>
<dbReference type="PRINTS" id="PR00625">
    <property type="entry name" value="JDOMAIN"/>
</dbReference>
<keyword evidence="3" id="KW-1185">Reference proteome</keyword>
<dbReference type="Pfam" id="PF00226">
    <property type="entry name" value="DnaJ"/>
    <property type="match status" value="1"/>
</dbReference>
<dbReference type="CDD" id="cd06257">
    <property type="entry name" value="DnaJ"/>
    <property type="match status" value="1"/>
</dbReference>
<dbReference type="Proteomes" id="UP000887563">
    <property type="component" value="Unplaced"/>
</dbReference>
<keyword evidence="1" id="KW-0143">Chaperone</keyword>
<dbReference type="InterPro" id="IPR052243">
    <property type="entry name" value="Mito_inner_membrane_organizer"/>
</dbReference>
<dbReference type="Pfam" id="PF11875">
    <property type="entry name" value="DnaJ-like_C11_C"/>
    <property type="match status" value="1"/>
</dbReference>
<dbReference type="PROSITE" id="PS50076">
    <property type="entry name" value="DNAJ_2"/>
    <property type="match status" value="1"/>
</dbReference>
<evidence type="ECO:0000313" key="3">
    <source>
        <dbReference type="Proteomes" id="UP000887563"/>
    </source>
</evidence>
<dbReference type="PANTHER" id="PTHR44157:SF1">
    <property type="entry name" value="DNAJ HOMOLOG SUBFAMILY C MEMBER 11"/>
    <property type="match status" value="1"/>
</dbReference>
<dbReference type="GO" id="GO:0042407">
    <property type="term" value="P:cristae formation"/>
    <property type="evidence" value="ECO:0007669"/>
    <property type="project" value="TreeGrafter"/>
</dbReference>
<dbReference type="InterPro" id="IPR001623">
    <property type="entry name" value="DnaJ_domain"/>
</dbReference>
<dbReference type="PANTHER" id="PTHR44157">
    <property type="entry name" value="DNAJ HOMOLOG SUBFAMILY C MEMBER 11"/>
    <property type="match status" value="1"/>
</dbReference>
<proteinExistence type="predicted"/>
<evidence type="ECO:0000259" key="2">
    <source>
        <dbReference type="PROSITE" id="PS50076"/>
    </source>
</evidence>